<dbReference type="STRING" id="933944.AN215_25560"/>
<dbReference type="InterPro" id="IPR000086">
    <property type="entry name" value="NUDIX_hydrolase_dom"/>
</dbReference>
<gene>
    <name evidence="4" type="ORF">AN215_25560</name>
</gene>
<feature type="domain" description="Nudix hydrolase" evidence="3">
    <location>
        <begin position="7"/>
        <end position="134"/>
    </location>
</feature>
<evidence type="ECO:0000313" key="5">
    <source>
        <dbReference type="Proteomes" id="UP000176087"/>
    </source>
</evidence>
<accession>A0A1E7JH22</accession>
<evidence type="ECO:0000259" key="3">
    <source>
        <dbReference type="PROSITE" id="PS51462"/>
    </source>
</evidence>
<name>A0A1E7JH22_9ACTN</name>
<dbReference type="Gene3D" id="3.90.79.10">
    <property type="entry name" value="Nucleoside Triphosphate Pyrophosphohydrolase"/>
    <property type="match status" value="1"/>
</dbReference>
<sequence>MSPNAARPTMSAGALLRDGDQRYLIVKPGYKEGWNLPGGGVDAGETPEQAARRELREEIAVDQEIGRLLVCAYVRTADREHIYWVFDGGTLTEEQKAGIVLQESELTACTFRASDEIGAGMIPPSIRPVWDAALTALADNGTVYLELAK</sequence>
<organism evidence="4 5">
    <name type="scientific">Streptomyces abyssalis</name>
    <dbReference type="NCBI Taxonomy" id="933944"/>
    <lineage>
        <taxon>Bacteria</taxon>
        <taxon>Bacillati</taxon>
        <taxon>Actinomycetota</taxon>
        <taxon>Actinomycetes</taxon>
        <taxon>Kitasatosporales</taxon>
        <taxon>Streptomycetaceae</taxon>
        <taxon>Streptomyces</taxon>
    </lineage>
</organism>
<reference evidence="4 5" key="1">
    <citation type="journal article" date="2016" name="Front. Microbiol.">
        <title>Comparative Genomics Analysis of Streptomyces Species Reveals Their Adaptation to the Marine Environment and Their Diversity at the Genomic Level.</title>
        <authorList>
            <person name="Tian X."/>
            <person name="Zhang Z."/>
            <person name="Yang T."/>
            <person name="Chen M."/>
            <person name="Li J."/>
            <person name="Chen F."/>
            <person name="Yang J."/>
            <person name="Li W."/>
            <person name="Zhang B."/>
            <person name="Zhang Z."/>
            <person name="Wu J."/>
            <person name="Zhang C."/>
            <person name="Long L."/>
            <person name="Xiao J."/>
        </authorList>
    </citation>
    <scope>NUCLEOTIDE SEQUENCE [LARGE SCALE GENOMIC DNA]</scope>
    <source>
        <strain evidence="4 5">SCSIO 10390</strain>
    </source>
</reference>
<dbReference type="InterPro" id="IPR015797">
    <property type="entry name" value="NUDIX_hydrolase-like_dom_sf"/>
</dbReference>
<dbReference type="CDD" id="cd18876">
    <property type="entry name" value="NUDIX_Hydrolase"/>
    <property type="match status" value="1"/>
</dbReference>
<evidence type="ECO:0000313" key="4">
    <source>
        <dbReference type="EMBL" id="OEU85786.1"/>
    </source>
</evidence>
<evidence type="ECO:0000256" key="1">
    <source>
        <dbReference type="ARBA" id="ARBA00001946"/>
    </source>
</evidence>
<comment type="cofactor">
    <cofactor evidence="1">
        <name>Mg(2+)</name>
        <dbReference type="ChEBI" id="CHEBI:18420"/>
    </cofactor>
</comment>
<dbReference type="AlphaFoldDB" id="A0A1E7JH22"/>
<proteinExistence type="predicted"/>
<dbReference type="PANTHER" id="PTHR43046">
    <property type="entry name" value="GDP-MANNOSE MANNOSYL HYDROLASE"/>
    <property type="match status" value="1"/>
</dbReference>
<dbReference type="SUPFAM" id="SSF55811">
    <property type="entry name" value="Nudix"/>
    <property type="match status" value="1"/>
</dbReference>
<dbReference type="InterPro" id="IPR020476">
    <property type="entry name" value="Nudix_hydrolase"/>
</dbReference>
<dbReference type="RefSeq" id="WP_070010809.1">
    <property type="nucleotide sequence ID" value="NZ_LJGS01000039.1"/>
</dbReference>
<comment type="caution">
    <text evidence="4">The sequence shown here is derived from an EMBL/GenBank/DDBJ whole genome shotgun (WGS) entry which is preliminary data.</text>
</comment>
<dbReference type="GO" id="GO:0016787">
    <property type="term" value="F:hydrolase activity"/>
    <property type="evidence" value="ECO:0007669"/>
    <property type="project" value="UniProtKB-KW"/>
</dbReference>
<dbReference type="PANTHER" id="PTHR43046:SF14">
    <property type="entry name" value="MUTT_NUDIX FAMILY PROTEIN"/>
    <property type="match status" value="1"/>
</dbReference>
<evidence type="ECO:0000256" key="2">
    <source>
        <dbReference type="ARBA" id="ARBA00022801"/>
    </source>
</evidence>
<keyword evidence="5" id="KW-1185">Reference proteome</keyword>
<dbReference type="PRINTS" id="PR00502">
    <property type="entry name" value="NUDIXFAMILY"/>
</dbReference>
<dbReference type="EMBL" id="LJGT01000041">
    <property type="protein sequence ID" value="OEU85786.1"/>
    <property type="molecule type" value="Genomic_DNA"/>
</dbReference>
<dbReference type="PROSITE" id="PS51462">
    <property type="entry name" value="NUDIX"/>
    <property type="match status" value="1"/>
</dbReference>
<protein>
    <submittedName>
        <fullName evidence="4">NUDIX hydrolase</fullName>
    </submittedName>
</protein>
<keyword evidence="2 4" id="KW-0378">Hydrolase</keyword>
<dbReference type="Pfam" id="PF00293">
    <property type="entry name" value="NUDIX"/>
    <property type="match status" value="1"/>
</dbReference>
<dbReference type="Proteomes" id="UP000176087">
    <property type="component" value="Unassembled WGS sequence"/>
</dbReference>
<dbReference type="OrthoDB" id="4247482at2"/>